<sequence length="96" mass="10252">MVSTLIEGLWTNLTSWDSSWPGPSASFISTRVMMFVFFPNNVNFFSNIVGPGASSRCGNKSRSTFCVLMVKAFSNMARLADAGEGSSSATDAIPEG</sequence>
<accession>A0A0G4L1K5</accession>
<protein>
    <submittedName>
        <fullName evidence="1">Uncharacterized protein</fullName>
    </submittedName>
</protein>
<dbReference type="AlphaFoldDB" id="A0A0G4L1K5"/>
<evidence type="ECO:0000313" key="2">
    <source>
        <dbReference type="Proteomes" id="UP000044602"/>
    </source>
</evidence>
<dbReference type="EMBL" id="CVQH01006891">
    <property type="protein sequence ID" value="CRK15826.1"/>
    <property type="molecule type" value="Genomic_DNA"/>
</dbReference>
<dbReference type="Proteomes" id="UP000044602">
    <property type="component" value="Unassembled WGS sequence"/>
</dbReference>
<organism evidence="1 2">
    <name type="scientific">Verticillium longisporum</name>
    <name type="common">Verticillium dahliae var. longisporum</name>
    <dbReference type="NCBI Taxonomy" id="100787"/>
    <lineage>
        <taxon>Eukaryota</taxon>
        <taxon>Fungi</taxon>
        <taxon>Dikarya</taxon>
        <taxon>Ascomycota</taxon>
        <taxon>Pezizomycotina</taxon>
        <taxon>Sordariomycetes</taxon>
        <taxon>Hypocreomycetidae</taxon>
        <taxon>Glomerellales</taxon>
        <taxon>Plectosphaerellaceae</taxon>
        <taxon>Verticillium</taxon>
    </lineage>
</organism>
<keyword evidence="2" id="KW-1185">Reference proteome</keyword>
<name>A0A0G4L1K5_VERLO</name>
<reference evidence="1 2" key="1">
    <citation type="submission" date="2015-05" db="EMBL/GenBank/DDBJ databases">
        <authorList>
            <person name="Wang D.B."/>
            <person name="Wang M."/>
        </authorList>
    </citation>
    <scope>NUCLEOTIDE SEQUENCE [LARGE SCALE GENOMIC DNA]</scope>
    <source>
        <strain evidence="1">VL1</strain>
    </source>
</reference>
<evidence type="ECO:0000313" key="1">
    <source>
        <dbReference type="EMBL" id="CRK15826.1"/>
    </source>
</evidence>
<gene>
    <name evidence="1" type="ORF">BN1708_011568</name>
</gene>
<proteinExistence type="predicted"/>